<proteinExistence type="predicted"/>
<name>A0A0F9Y1S7_9ZZZZ</name>
<organism evidence="1">
    <name type="scientific">marine sediment metagenome</name>
    <dbReference type="NCBI Taxonomy" id="412755"/>
    <lineage>
        <taxon>unclassified sequences</taxon>
        <taxon>metagenomes</taxon>
        <taxon>ecological metagenomes</taxon>
    </lineage>
</organism>
<accession>A0A0F9Y1S7</accession>
<protein>
    <submittedName>
        <fullName evidence="1">Uncharacterized protein</fullName>
    </submittedName>
</protein>
<dbReference type="AlphaFoldDB" id="A0A0F9Y1S7"/>
<reference evidence="1" key="1">
    <citation type="journal article" date="2015" name="Nature">
        <title>Complex archaea that bridge the gap between prokaryotes and eukaryotes.</title>
        <authorList>
            <person name="Spang A."/>
            <person name="Saw J.H."/>
            <person name="Jorgensen S.L."/>
            <person name="Zaremba-Niedzwiedzka K."/>
            <person name="Martijn J."/>
            <person name="Lind A.E."/>
            <person name="van Eijk R."/>
            <person name="Schleper C."/>
            <person name="Guy L."/>
            <person name="Ettema T.J."/>
        </authorList>
    </citation>
    <scope>NUCLEOTIDE SEQUENCE</scope>
</reference>
<comment type="caution">
    <text evidence="1">The sequence shown here is derived from an EMBL/GenBank/DDBJ whole genome shotgun (WGS) entry which is preliminary data.</text>
</comment>
<sequence>MEKLGVDQGQDDLTKQGTSDVLCPECGVKMEQHGQVMKCPVHGTEPLEKGSKNVAKDKK</sequence>
<evidence type="ECO:0000313" key="1">
    <source>
        <dbReference type="EMBL" id="KKN98618.1"/>
    </source>
</evidence>
<gene>
    <name evidence="1" type="ORF">LCGC14_0147300</name>
</gene>
<dbReference type="EMBL" id="LAZR01000051">
    <property type="protein sequence ID" value="KKN98618.1"/>
    <property type="molecule type" value="Genomic_DNA"/>
</dbReference>